<evidence type="ECO:0000313" key="2">
    <source>
        <dbReference type="EMBL" id="MBB6172120.1"/>
    </source>
</evidence>
<protein>
    <submittedName>
        <fullName evidence="2">DNA-binding NarL/FixJ family response regulator</fullName>
    </submittedName>
</protein>
<accession>A0A7W9YH95</accession>
<dbReference type="GO" id="GO:0006355">
    <property type="term" value="P:regulation of DNA-templated transcription"/>
    <property type="evidence" value="ECO:0007669"/>
    <property type="project" value="InterPro"/>
</dbReference>
<feature type="compositionally biased region" description="Gly residues" evidence="1">
    <location>
        <begin position="46"/>
        <end position="57"/>
    </location>
</feature>
<proteinExistence type="predicted"/>
<dbReference type="SUPFAM" id="SSF46894">
    <property type="entry name" value="C-terminal effector domain of the bipartite response regulators"/>
    <property type="match status" value="1"/>
</dbReference>
<name>A0A7W9YH95_9ACTN</name>
<feature type="region of interest" description="Disordered" evidence="1">
    <location>
        <begin position="14"/>
        <end position="71"/>
    </location>
</feature>
<sequence length="132" mass="13734">MGSFAEQLLEALGRDTGAYRRAPSDSEQPAIVIAVRPSSSRKEDGGGGGSTGGGGGPGRREKEGAPTGAPVVTDEEIALLAEIATGATTEVAARRLGLTARRLRRRLRGICDELGVDTPIEAVVWAARRQLI</sequence>
<dbReference type="Gene3D" id="1.10.10.10">
    <property type="entry name" value="Winged helix-like DNA-binding domain superfamily/Winged helix DNA-binding domain"/>
    <property type="match status" value="1"/>
</dbReference>
<gene>
    <name evidence="2" type="ORF">HNR23_002180</name>
</gene>
<evidence type="ECO:0000256" key="1">
    <source>
        <dbReference type="SAM" id="MobiDB-lite"/>
    </source>
</evidence>
<comment type="caution">
    <text evidence="2">The sequence shown here is derived from an EMBL/GenBank/DDBJ whole genome shotgun (WGS) entry which is preliminary data.</text>
</comment>
<evidence type="ECO:0000313" key="3">
    <source>
        <dbReference type="Proteomes" id="UP000546642"/>
    </source>
</evidence>
<dbReference type="GO" id="GO:0003677">
    <property type="term" value="F:DNA binding"/>
    <property type="evidence" value="ECO:0007669"/>
    <property type="project" value="UniProtKB-KW"/>
</dbReference>
<reference evidence="2 3" key="1">
    <citation type="submission" date="2020-08" db="EMBL/GenBank/DDBJ databases">
        <title>Sequencing the genomes of 1000 actinobacteria strains.</title>
        <authorList>
            <person name="Klenk H.-P."/>
        </authorList>
    </citation>
    <scope>NUCLEOTIDE SEQUENCE [LARGE SCALE GENOMIC DNA]</scope>
    <source>
        <strain evidence="2 3">DSM 46659</strain>
    </source>
</reference>
<dbReference type="AlphaFoldDB" id="A0A7W9YH95"/>
<keyword evidence="2" id="KW-0238">DNA-binding</keyword>
<dbReference type="EMBL" id="JACHDS010000001">
    <property type="protein sequence ID" value="MBB6172120.1"/>
    <property type="molecule type" value="Genomic_DNA"/>
</dbReference>
<dbReference type="Proteomes" id="UP000546642">
    <property type="component" value="Unassembled WGS sequence"/>
</dbReference>
<organism evidence="2 3">
    <name type="scientific">Nocardiopsis mwathae</name>
    <dbReference type="NCBI Taxonomy" id="1472723"/>
    <lineage>
        <taxon>Bacteria</taxon>
        <taxon>Bacillati</taxon>
        <taxon>Actinomycetota</taxon>
        <taxon>Actinomycetes</taxon>
        <taxon>Streptosporangiales</taxon>
        <taxon>Nocardiopsidaceae</taxon>
        <taxon>Nocardiopsis</taxon>
    </lineage>
</organism>
<dbReference type="InterPro" id="IPR036388">
    <property type="entry name" value="WH-like_DNA-bd_sf"/>
</dbReference>
<keyword evidence="3" id="KW-1185">Reference proteome</keyword>
<dbReference type="InterPro" id="IPR016032">
    <property type="entry name" value="Sig_transdc_resp-reg_C-effctor"/>
</dbReference>